<accession>A0ABN3Y7H7</accession>
<dbReference type="PRINTS" id="PR00364">
    <property type="entry name" value="DISEASERSIST"/>
</dbReference>
<dbReference type="PANTHER" id="PTHR47691:SF3">
    <property type="entry name" value="HTH-TYPE TRANSCRIPTIONAL REGULATOR RV0890C-RELATED"/>
    <property type="match status" value="1"/>
</dbReference>
<dbReference type="Gene3D" id="1.10.260.40">
    <property type="entry name" value="lambda repressor-like DNA-binding domains"/>
    <property type="match status" value="1"/>
</dbReference>
<dbReference type="InterPro" id="IPR001387">
    <property type="entry name" value="Cro/C1-type_HTH"/>
</dbReference>
<dbReference type="PROSITE" id="PS50943">
    <property type="entry name" value="HTH_CROC1"/>
    <property type="match status" value="1"/>
</dbReference>
<evidence type="ECO:0000313" key="3">
    <source>
        <dbReference type="EMBL" id="GAA3021827.1"/>
    </source>
</evidence>
<dbReference type="CDD" id="cd00093">
    <property type="entry name" value="HTH_XRE"/>
    <property type="match status" value="1"/>
</dbReference>
<feature type="compositionally biased region" description="Pro residues" evidence="1">
    <location>
        <begin position="103"/>
        <end position="115"/>
    </location>
</feature>
<dbReference type="PANTHER" id="PTHR47691">
    <property type="entry name" value="REGULATOR-RELATED"/>
    <property type="match status" value="1"/>
</dbReference>
<feature type="compositionally biased region" description="Basic and acidic residues" evidence="1">
    <location>
        <begin position="81"/>
        <end position="94"/>
    </location>
</feature>
<dbReference type="SUPFAM" id="SSF52540">
    <property type="entry name" value="P-loop containing nucleoside triphosphate hydrolases"/>
    <property type="match status" value="1"/>
</dbReference>
<keyword evidence="4" id="KW-1185">Reference proteome</keyword>
<dbReference type="Gene3D" id="3.40.50.300">
    <property type="entry name" value="P-loop containing nucleotide triphosphate hydrolases"/>
    <property type="match status" value="1"/>
</dbReference>
<feature type="domain" description="HTH cro/C1-type" evidence="2">
    <location>
        <begin position="21"/>
        <end position="76"/>
    </location>
</feature>
<dbReference type="EMBL" id="BAAAWD010000014">
    <property type="protein sequence ID" value="GAA3021827.1"/>
    <property type="molecule type" value="Genomic_DNA"/>
</dbReference>
<feature type="region of interest" description="Disordered" evidence="1">
    <location>
        <begin position="77"/>
        <end position="115"/>
    </location>
</feature>
<dbReference type="Proteomes" id="UP001499930">
    <property type="component" value="Unassembled WGS sequence"/>
</dbReference>
<evidence type="ECO:0000259" key="2">
    <source>
        <dbReference type="PROSITE" id="PS50943"/>
    </source>
</evidence>
<evidence type="ECO:0000256" key="1">
    <source>
        <dbReference type="SAM" id="MobiDB-lite"/>
    </source>
</evidence>
<dbReference type="Pfam" id="PF01381">
    <property type="entry name" value="HTH_3"/>
    <property type="match status" value="1"/>
</dbReference>
<reference evidence="3 4" key="1">
    <citation type="journal article" date="2019" name="Int. J. Syst. Evol. Microbiol.">
        <title>The Global Catalogue of Microorganisms (GCM) 10K type strain sequencing project: providing services to taxonomists for standard genome sequencing and annotation.</title>
        <authorList>
            <consortium name="The Broad Institute Genomics Platform"/>
            <consortium name="The Broad Institute Genome Sequencing Center for Infectious Disease"/>
            <person name="Wu L."/>
            <person name="Ma J."/>
        </authorList>
    </citation>
    <scope>NUCLEOTIDE SEQUENCE [LARGE SCALE GENOMIC DNA]</scope>
    <source>
        <strain evidence="3 4">JCM 3106</strain>
    </source>
</reference>
<comment type="caution">
    <text evidence="3">The sequence shown here is derived from an EMBL/GenBank/DDBJ whole genome shotgun (WGS) entry which is preliminary data.</text>
</comment>
<proteinExistence type="predicted"/>
<organism evidence="3 4">
    <name type="scientific">Streptosporangium longisporum</name>
    <dbReference type="NCBI Taxonomy" id="46187"/>
    <lineage>
        <taxon>Bacteria</taxon>
        <taxon>Bacillati</taxon>
        <taxon>Actinomycetota</taxon>
        <taxon>Actinomycetes</taxon>
        <taxon>Streptosporangiales</taxon>
        <taxon>Streptosporangiaceae</taxon>
        <taxon>Streptosporangium</taxon>
    </lineage>
</organism>
<sequence length="465" mass="52018">MIPDYIFPFDRANIHQLRDFLLNQRKIAGWTQEELAERSGVSVRTIRNLETGTNTNPRRSSVALLLKALGTATASFAEPSTWDHDRPRLLRPHSEPQQSNAPGLPPWRGPHPPHNPLVGRQADMGHILAAAQRNRLTVLTGPGGVGKTRLALTVAARLRPLFLEGVATAELHHCLSEQLGPRAQDELTYLVREMIGADTWLDGEAQAGRRLLILDGAEHVPHQTVHLARRLLDEYPGLHILVTSRRMLTIGEAETWEVEPLPVDDHDFHNGSMAAAVELFLRRTQASLPTLDLGNHLPLVTKLCRLLDGMPLAIEIAARRLRTLPLTSLLQEDTLFHLLGKTDASDLSRHRTLSDSVRWSYDLLSPPHRELLHELVAMPDTFSLEEALATRPNGSERSRVAQLLAELAEASLIQIRRGQQYRYRIYAVVRHFVAQLERRGTSGPDWSLGNDDYCLAVDGAWRPAI</sequence>
<name>A0ABN3Y7H7_9ACTN</name>
<protein>
    <recommendedName>
        <fullName evidence="2">HTH cro/C1-type domain-containing protein</fullName>
    </recommendedName>
</protein>
<dbReference type="InterPro" id="IPR010982">
    <property type="entry name" value="Lambda_DNA-bd_dom_sf"/>
</dbReference>
<dbReference type="SMART" id="SM00530">
    <property type="entry name" value="HTH_XRE"/>
    <property type="match status" value="1"/>
</dbReference>
<dbReference type="InterPro" id="IPR027417">
    <property type="entry name" value="P-loop_NTPase"/>
</dbReference>
<gene>
    <name evidence="3" type="ORF">GCM10017559_53440</name>
</gene>
<evidence type="ECO:0000313" key="4">
    <source>
        <dbReference type="Proteomes" id="UP001499930"/>
    </source>
</evidence>
<dbReference type="SUPFAM" id="SSF47413">
    <property type="entry name" value="lambda repressor-like DNA-binding domains"/>
    <property type="match status" value="1"/>
</dbReference>